<dbReference type="SUPFAM" id="SSF109854">
    <property type="entry name" value="DinB/YfiT-like putative metalloenzymes"/>
    <property type="match status" value="1"/>
</dbReference>
<dbReference type="AlphaFoldDB" id="W4MCW8"/>
<dbReference type="HOGENOM" id="CLU_133313_0_0_7"/>
<feature type="domain" description="DinB-like" evidence="1">
    <location>
        <begin position="10"/>
        <end position="161"/>
    </location>
</feature>
<comment type="caution">
    <text evidence="2">The sequence shown here is derived from an EMBL/GenBank/DDBJ whole genome shotgun (WGS) entry which is preliminary data.</text>
</comment>
<dbReference type="InterPro" id="IPR034660">
    <property type="entry name" value="DinB/YfiT-like"/>
</dbReference>
<keyword evidence="3" id="KW-1185">Reference proteome</keyword>
<name>W4MCW8_9BACT</name>
<dbReference type="Proteomes" id="UP000019140">
    <property type="component" value="Unassembled WGS sequence"/>
</dbReference>
<reference evidence="2 3" key="1">
    <citation type="journal article" date="2014" name="Nature">
        <title>An environmental bacterial taxon with a large and distinct metabolic repertoire.</title>
        <authorList>
            <person name="Wilson M.C."/>
            <person name="Mori T."/>
            <person name="Ruckert C."/>
            <person name="Uria A.R."/>
            <person name="Helf M.J."/>
            <person name="Takada K."/>
            <person name="Gernert C."/>
            <person name="Steffens U.A."/>
            <person name="Heycke N."/>
            <person name="Schmitt S."/>
            <person name="Rinke C."/>
            <person name="Helfrich E.J."/>
            <person name="Brachmann A.O."/>
            <person name="Gurgui C."/>
            <person name="Wakimoto T."/>
            <person name="Kracht M."/>
            <person name="Crusemann M."/>
            <person name="Hentschel U."/>
            <person name="Abe I."/>
            <person name="Matsunaga S."/>
            <person name="Kalinowski J."/>
            <person name="Takeyama H."/>
            <person name="Piel J."/>
        </authorList>
    </citation>
    <scope>NUCLEOTIDE SEQUENCE [LARGE SCALE GENOMIC DNA]</scope>
    <source>
        <strain evidence="3">TSY2</strain>
    </source>
</reference>
<sequence length="176" mass="19676">MAASDSVMTALERNWAMVDAALEGLDETILAWRPTAQCNSIAWNLWHMNRVLDSFVHTRLQDTPQLWVKDGWHQQFGMSADPDERGVGWSMEQVAAWTPPNREAQLGYYEAIKAATRTYVTSLSMADLEIERVIPPVAEPRTVGAALGQVTWDNVSHGGQISFLRGLFLGTGWFGR</sequence>
<dbReference type="Gene3D" id="1.20.120.450">
    <property type="entry name" value="dinb family like domain"/>
    <property type="match status" value="1"/>
</dbReference>
<gene>
    <name evidence="2" type="ORF">ETSY2_07635</name>
</gene>
<evidence type="ECO:0000313" key="2">
    <source>
        <dbReference type="EMBL" id="ETX08048.1"/>
    </source>
</evidence>
<protein>
    <recommendedName>
        <fullName evidence="1">DinB-like domain-containing protein</fullName>
    </recommendedName>
</protein>
<proteinExistence type="predicted"/>
<dbReference type="Pfam" id="PF12867">
    <property type="entry name" value="DinB_2"/>
    <property type="match status" value="1"/>
</dbReference>
<evidence type="ECO:0000259" key="1">
    <source>
        <dbReference type="Pfam" id="PF12867"/>
    </source>
</evidence>
<dbReference type="EMBL" id="AZHX01000313">
    <property type="protein sequence ID" value="ETX08048.1"/>
    <property type="molecule type" value="Genomic_DNA"/>
</dbReference>
<evidence type="ECO:0000313" key="3">
    <source>
        <dbReference type="Proteomes" id="UP000019140"/>
    </source>
</evidence>
<accession>W4MCW8</accession>
<dbReference type="InterPro" id="IPR024775">
    <property type="entry name" value="DinB-like"/>
</dbReference>
<organism evidence="2 3">
    <name type="scientific">Candidatus Entotheonella gemina</name>
    <dbReference type="NCBI Taxonomy" id="1429439"/>
    <lineage>
        <taxon>Bacteria</taxon>
        <taxon>Pseudomonadati</taxon>
        <taxon>Nitrospinota/Tectimicrobiota group</taxon>
        <taxon>Candidatus Tectimicrobiota</taxon>
        <taxon>Candidatus Entotheonellia</taxon>
        <taxon>Candidatus Entotheonellales</taxon>
        <taxon>Candidatus Entotheonellaceae</taxon>
        <taxon>Candidatus Entotheonella</taxon>
    </lineage>
</organism>